<feature type="compositionally biased region" description="Polar residues" evidence="1">
    <location>
        <begin position="119"/>
        <end position="135"/>
    </location>
</feature>
<evidence type="ECO:0000313" key="3">
    <source>
        <dbReference type="Proteomes" id="UP000002748"/>
    </source>
</evidence>
<feature type="compositionally biased region" description="Polar residues" evidence="1">
    <location>
        <begin position="190"/>
        <end position="201"/>
    </location>
</feature>
<gene>
    <name evidence="2" type="ORF">A1Q1_03014</name>
</gene>
<evidence type="ECO:0000313" key="2">
    <source>
        <dbReference type="EMBL" id="EJT47976.1"/>
    </source>
</evidence>
<evidence type="ECO:0008006" key="4">
    <source>
        <dbReference type="Google" id="ProtNLM"/>
    </source>
</evidence>
<dbReference type="AlphaFoldDB" id="J5SX13"/>
<dbReference type="VEuPathDB" id="FungiDB:A1Q1_03014"/>
<dbReference type="GeneID" id="25986527"/>
<organism evidence="2 3">
    <name type="scientific">Trichosporon asahii var. asahii (strain ATCC 90039 / CBS 2479 / JCM 2466 / KCTC 7840 / NBRC 103889/ NCYC 2677 / UAMH 7654)</name>
    <name type="common">Yeast</name>
    <dbReference type="NCBI Taxonomy" id="1186058"/>
    <lineage>
        <taxon>Eukaryota</taxon>
        <taxon>Fungi</taxon>
        <taxon>Dikarya</taxon>
        <taxon>Basidiomycota</taxon>
        <taxon>Agaricomycotina</taxon>
        <taxon>Tremellomycetes</taxon>
        <taxon>Trichosporonales</taxon>
        <taxon>Trichosporonaceae</taxon>
        <taxon>Trichosporon</taxon>
    </lineage>
</organism>
<dbReference type="Proteomes" id="UP000002748">
    <property type="component" value="Unassembled WGS sequence"/>
</dbReference>
<dbReference type="EMBL" id="ALBS01000217">
    <property type="protein sequence ID" value="EJT47976.1"/>
    <property type="molecule type" value="Genomic_DNA"/>
</dbReference>
<feature type="compositionally biased region" description="Basic and acidic residues" evidence="1">
    <location>
        <begin position="205"/>
        <end position="217"/>
    </location>
</feature>
<dbReference type="OrthoDB" id="10265409at2759"/>
<dbReference type="KEGG" id="tasa:A1Q1_03014"/>
<dbReference type="GO" id="GO:0055037">
    <property type="term" value="C:recycling endosome"/>
    <property type="evidence" value="ECO:0007669"/>
    <property type="project" value="TreeGrafter"/>
</dbReference>
<accession>J5SX13</accession>
<feature type="region of interest" description="Disordered" evidence="1">
    <location>
        <begin position="653"/>
        <end position="708"/>
    </location>
</feature>
<feature type="region of interest" description="Disordered" evidence="1">
    <location>
        <begin position="1"/>
        <end position="230"/>
    </location>
</feature>
<sequence length="708" mass="76180">MSAPMASPGRGGRLASNGHLSSSSSRPGPSTHPQAMAFDDGEGDISLSRSGSHSTLASYAALGQSQNRRASPALPSSPACRDVTSPVPQRMLQKRWSASLGASAHQQRTASATLPDPTNGDSPSFGPRNSTSTGPSPAPSLNAPAVHSKNAPHNGAGSAPATGRRGITRSHSLNVRIPSVDLSTKDEFKSASSATAAQSPDTWEDDRPNSDSAETEKPLPSPRPPPLVDDKTAAAMSRWVKEVVVCNFDLERGPVVERRAVGRRWGPGEKENVFPDTSLFNEGSIQFSFKIRELQPDPSSLALPEPPSPVVGTSALPMAEGTKRAKAEEYRAWNERGREWLYGFVWFQQRRDRGIARGYMQKSVVILTHLPFPKLFASVLDHVAPSFFKYGYSALEVACHAFASWPDPTPDTTLTLPLLSNVIEAKLPDKINSPQVAPNSDINPFFRNAASHWPNVISIPGDSRPSPIVPRSAKTPTTPSTAQPPKGFISKRHRSISKDRVLLKKLEALVTAGRLDDPEGNEALRMHFQQLTERFLAPLNRYFQTLVPHRTTKGLSIPSDGSQLMPPPPPALSVSALKPFSLPTFLAHLKAHGPNPLAFKTRGLQSKARVESDFYASFCMSPTFAGWLQQRVESLGIAVANASGASATIGYQGGSSPGVSPTGMHHLSPVPSSVDTRSSQDTGEDEDAFSTSKLKQSLPNPQDIHHTR</sequence>
<evidence type="ECO:0000256" key="1">
    <source>
        <dbReference type="SAM" id="MobiDB-lite"/>
    </source>
</evidence>
<feature type="region of interest" description="Disordered" evidence="1">
    <location>
        <begin position="462"/>
        <end position="488"/>
    </location>
</feature>
<feature type="compositionally biased region" description="Polar residues" evidence="1">
    <location>
        <begin position="670"/>
        <end position="681"/>
    </location>
</feature>
<feature type="compositionally biased region" description="Polar residues" evidence="1">
    <location>
        <begin position="47"/>
        <end position="69"/>
    </location>
</feature>
<dbReference type="PANTHER" id="PTHR13677">
    <property type="entry name" value="LD41638P"/>
    <property type="match status" value="1"/>
</dbReference>
<dbReference type="RefSeq" id="XP_014179718.1">
    <property type="nucleotide sequence ID" value="XM_014324243.1"/>
</dbReference>
<dbReference type="GO" id="GO:0005085">
    <property type="term" value="F:guanyl-nucleotide exchange factor activity"/>
    <property type="evidence" value="ECO:0007669"/>
    <property type="project" value="InterPro"/>
</dbReference>
<dbReference type="PANTHER" id="PTHR13677:SF0">
    <property type="entry name" value="LD41638P"/>
    <property type="match status" value="1"/>
</dbReference>
<protein>
    <recommendedName>
        <fullName evidence="4">UDENN domain-containing protein</fullName>
    </recommendedName>
</protein>
<dbReference type="InterPro" id="IPR024224">
    <property type="entry name" value="DENND6"/>
</dbReference>
<reference evidence="2 3" key="1">
    <citation type="journal article" date="2012" name="Eukaryot. Cell">
        <title>Draft genome sequence of CBS 2479, the standard type strain of Trichosporon asahii.</title>
        <authorList>
            <person name="Yang R.Y."/>
            <person name="Li H.T."/>
            <person name="Zhu H."/>
            <person name="Zhou G.P."/>
            <person name="Wang M."/>
            <person name="Wang L."/>
        </authorList>
    </citation>
    <scope>NUCLEOTIDE SEQUENCE [LARGE SCALE GENOMIC DNA]</scope>
    <source>
        <strain evidence="3">ATCC 90039 / CBS 2479 / JCM 2466 / KCTC 7840 / NCYC 2677 / UAMH 7654</strain>
    </source>
</reference>
<proteinExistence type="predicted"/>
<feature type="compositionally biased region" description="Polar residues" evidence="1">
    <location>
        <begin position="474"/>
        <end position="483"/>
    </location>
</feature>
<comment type="caution">
    <text evidence="2">The sequence shown here is derived from an EMBL/GenBank/DDBJ whole genome shotgun (WGS) entry which is preliminary data.</text>
</comment>
<name>J5SX13_TRIAS</name>
<feature type="compositionally biased region" description="Polar residues" evidence="1">
    <location>
        <begin position="689"/>
        <end position="700"/>
    </location>
</feature>
<dbReference type="HOGENOM" id="CLU_335544_0_0_1"/>